<keyword evidence="2" id="KW-1185">Reference proteome</keyword>
<gene>
    <name evidence="1" type="ORF">CLUMA_CG001671</name>
</gene>
<reference evidence="1 2" key="1">
    <citation type="submission" date="2015-04" db="EMBL/GenBank/DDBJ databases">
        <authorList>
            <person name="Syromyatnikov M.Y."/>
            <person name="Popov V.N."/>
        </authorList>
    </citation>
    <scope>NUCLEOTIDE SEQUENCE [LARGE SCALE GENOMIC DNA]</scope>
</reference>
<dbReference type="AlphaFoldDB" id="A0A1J1HKE5"/>
<organism evidence="1 2">
    <name type="scientific">Clunio marinus</name>
    <dbReference type="NCBI Taxonomy" id="568069"/>
    <lineage>
        <taxon>Eukaryota</taxon>
        <taxon>Metazoa</taxon>
        <taxon>Ecdysozoa</taxon>
        <taxon>Arthropoda</taxon>
        <taxon>Hexapoda</taxon>
        <taxon>Insecta</taxon>
        <taxon>Pterygota</taxon>
        <taxon>Neoptera</taxon>
        <taxon>Endopterygota</taxon>
        <taxon>Diptera</taxon>
        <taxon>Nematocera</taxon>
        <taxon>Chironomoidea</taxon>
        <taxon>Chironomidae</taxon>
        <taxon>Clunio</taxon>
    </lineage>
</organism>
<accession>A0A1J1HKE5</accession>
<protein>
    <submittedName>
        <fullName evidence="1">CLUMA_CG001671, isoform A</fullName>
    </submittedName>
</protein>
<dbReference type="EMBL" id="CVRI01000006">
    <property type="protein sequence ID" value="CRK87884.1"/>
    <property type="molecule type" value="Genomic_DNA"/>
</dbReference>
<evidence type="ECO:0000313" key="1">
    <source>
        <dbReference type="EMBL" id="CRK87884.1"/>
    </source>
</evidence>
<proteinExistence type="predicted"/>
<evidence type="ECO:0000313" key="2">
    <source>
        <dbReference type="Proteomes" id="UP000183832"/>
    </source>
</evidence>
<sequence>MQEKKQSQVLKISDENLFLLLNCFVLHNKSRSTFHAIFLHVKACLGKDERPEIGNYSTEAGCRMTNYVIKSDFYECDGFKALKILFKSFFSDESASDELEKKIRGFNLPFLNRFTREDC</sequence>
<dbReference type="Proteomes" id="UP000183832">
    <property type="component" value="Unassembled WGS sequence"/>
</dbReference>
<name>A0A1J1HKE5_9DIPT</name>